<reference evidence="2" key="1">
    <citation type="submission" date="2020-06" db="EMBL/GenBank/DDBJ databases">
        <title>WGS assembly of Ceratodon purpureus strain R40.</title>
        <authorList>
            <person name="Carey S.B."/>
            <person name="Jenkins J."/>
            <person name="Shu S."/>
            <person name="Lovell J.T."/>
            <person name="Sreedasyam A."/>
            <person name="Maumus F."/>
            <person name="Tiley G.P."/>
            <person name="Fernandez-Pozo N."/>
            <person name="Barry K."/>
            <person name="Chen C."/>
            <person name="Wang M."/>
            <person name="Lipzen A."/>
            <person name="Daum C."/>
            <person name="Saski C.A."/>
            <person name="Payton A.C."/>
            <person name="Mcbreen J.C."/>
            <person name="Conrad R.E."/>
            <person name="Kollar L.M."/>
            <person name="Olsson S."/>
            <person name="Huttunen S."/>
            <person name="Landis J.B."/>
            <person name="Wickett N.J."/>
            <person name="Johnson M.G."/>
            <person name="Rensing S.A."/>
            <person name="Grimwood J."/>
            <person name="Schmutz J."/>
            <person name="Mcdaniel S.F."/>
        </authorList>
    </citation>
    <scope>NUCLEOTIDE SEQUENCE</scope>
    <source>
        <strain evidence="2">R40</strain>
    </source>
</reference>
<name>A0A8T0GRC4_CERPU</name>
<keyword evidence="3" id="KW-1185">Reference proteome</keyword>
<sequence>MKIRGAECTDPRCQSSRCIGPRPTTCPPGCPKQKVIHMMPEQPYRDIHAAPPPGGCLDCTRKEPEKPSYHKPRPCPPGSKPIPPKPLGGSSDIYGTETFLDTFDCQEQPWRSSSQRVQAPAHYDHSYQDIFRPSVSQGKMMGDSFGDFASAELKPWRPCSTYIPCAHDYGKPFKWRPCVRYLGDKYCKEKDWRPSVHSSAPLEGDVEKPYKSQIGVKGGAYAADTETVEGPFKPALRYIPEFYPNRPNWRPSRAHVCTKKCYHNSPKFEHIYNPVPAFETKQKLPPRNLRKDNPLFEKEHPVRSQLYDVPGHDDPPDFPPQANEEGQLLPRSGKKPIPWTTRSNPTYADGKDRTRRRIIKSGHIDHFDSSCLCVCKKRELFRPTIRILDGRQHHSVVERNVIAGPLEPGNEKLPRFRTIGPKPMAPQGTFNEDIISGRFHRYKIPKEPLTEQRAQFTTCKPWLRQEIYNDVNQAYKENRCNFTASVHPSLTRFLYEDRHAVVS</sequence>
<gene>
    <name evidence="2" type="ORF">KC19_9G009500</name>
</gene>
<evidence type="ECO:0000313" key="2">
    <source>
        <dbReference type="EMBL" id="KAG0560744.1"/>
    </source>
</evidence>
<dbReference type="Proteomes" id="UP000822688">
    <property type="component" value="Chromosome 9"/>
</dbReference>
<feature type="compositionally biased region" description="Pro residues" evidence="1">
    <location>
        <begin position="74"/>
        <end position="86"/>
    </location>
</feature>
<evidence type="ECO:0000313" key="3">
    <source>
        <dbReference type="Proteomes" id="UP000822688"/>
    </source>
</evidence>
<dbReference type="EMBL" id="CM026430">
    <property type="protein sequence ID" value="KAG0560744.1"/>
    <property type="molecule type" value="Genomic_DNA"/>
</dbReference>
<dbReference type="AlphaFoldDB" id="A0A8T0GRC4"/>
<protein>
    <submittedName>
        <fullName evidence="2">Uncharacterized protein</fullName>
    </submittedName>
</protein>
<evidence type="ECO:0000256" key="1">
    <source>
        <dbReference type="SAM" id="MobiDB-lite"/>
    </source>
</evidence>
<organism evidence="2 3">
    <name type="scientific">Ceratodon purpureus</name>
    <name type="common">Fire moss</name>
    <name type="synonym">Dicranum purpureum</name>
    <dbReference type="NCBI Taxonomy" id="3225"/>
    <lineage>
        <taxon>Eukaryota</taxon>
        <taxon>Viridiplantae</taxon>
        <taxon>Streptophyta</taxon>
        <taxon>Embryophyta</taxon>
        <taxon>Bryophyta</taxon>
        <taxon>Bryophytina</taxon>
        <taxon>Bryopsida</taxon>
        <taxon>Dicranidae</taxon>
        <taxon>Pseudoditrichales</taxon>
        <taxon>Ditrichaceae</taxon>
        <taxon>Ceratodon</taxon>
    </lineage>
</organism>
<feature type="compositionally biased region" description="Basic and acidic residues" evidence="1">
    <location>
        <begin position="59"/>
        <end position="68"/>
    </location>
</feature>
<feature type="region of interest" description="Disordered" evidence="1">
    <location>
        <begin position="306"/>
        <end position="354"/>
    </location>
</feature>
<accession>A0A8T0GRC4</accession>
<proteinExistence type="predicted"/>
<comment type="caution">
    <text evidence="2">The sequence shown here is derived from an EMBL/GenBank/DDBJ whole genome shotgun (WGS) entry which is preliminary data.</text>
</comment>
<feature type="region of interest" description="Disordered" evidence="1">
    <location>
        <begin position="55"/>
        <end position="91"/>
    </location>
</feature>